<dbReference type="PANTHER" id="PTHR40590:SF1">
    <property type="entry name" value="CYTOPLASMIC PROTEIN"/>
    <property type="match status" value="1"/>
</dbReference>
<name>A0A931ATW8_9FIRM</name>
<dbReference type="InterPro" id="IPR002816">
    <property type="entry name" value="TraB/PrgY/GumN_fam"/>
</dbReference>
<dbReference type="CDD" id="cd14789">
    <property type="entry name" value="Tiki"/>
    <property type="match status" value="1"/>
</dbReference>
<dbReference type="Proteomes" id="UP000621436">
    <property type="component" value="Unassembled WGS sequence"/>
</dbReference>
<dbReference type="PANTHER" id="PTHR40590">
    <property type="entry name" value="CYTOPLASMIC PROTEIN-RELATED"/>
    <property type="match status" value="1"/>
</dbReference>
<evidence type="ECO:0000313" key="1">
    <source>
        <dbReference type="EMBL" id="MBF8436385.1"/>
    </source>
</evidence>
<protein>
    <submittedName>
        <fullName evidence="1">TraB/GumN family protein</fullName>
    </submittedName>
</protein>
<dbReference type="EMBL" id="JADPIE010000002">
    <property type="protein sequence ID" value="MBF8436385.1"/>
    <property type="molecule type" value="Genomic_DNA"/>
</dbReference>
<proteinExistence type="predicted"/>
<dbReference type="InterPro" id="IPR047111">
    <property type="entry name" value="YbaP-like"/>
</dbReference>
<sequence length="301" mass="34918">MKKPYYFKKLFQIVLLAIFIVLLSTGTAQLEGDNFLWEISGEEGEFYLMGSLHFMPQGSYPLSDEIYNALNNSDLLAVELDLRELDQQLIQQYVQENGLFHDETRLEDVLDEDTYEKIIELTGDFGLAESQVNLFKPWYASQVISDIIFQEIGFESAEGVDLHMIQQAEEQDIKLFELETFEEQMDMISTMDIDLQVAVLKDTLADLDYQADTLVELVDKWHEGEVEPIYEFLFANREENPDIEEYYQKVFDERDSNMKEGILELLPDYDKPFVVVGSGHIINNEGLLYLFENAGFETEQL</sequence>
<keyword evidence="2" id="KW-1185">Reference proteome</keyword>
<gene>
    <name evidence="1" type="ORF">I0Q91_04770</name>
</gene>
<dbReference type="AlphaFoldDB" id="A0A931ATW8"/>
<accession>A0A931ATW8</accession>
<organism evidence="1 2">
    <name type="scientific">Halonatronomonas betaini</name>
    <dbReference type="NCBI Taxonomy" id="2778430"/>
    <lineage>
        <taxon>Bacteria</taxon>
        <taxon>Bacillati</taxon>
        <taxon>Bacillota</taxon>
        <taxon>Clostridia</taxon>
        <taxon>Halanaerobiales</taxon>
        <taxon>Halarsenatibacteraceae</taxon>
        <taxon>Halonatronomonas</taxon>
    </lineage>
</organism>
<dbReference type="Pfam" id="PF01963">
    <property type="entry name" value="TraB_PrgY_gumN"/>
    <property type="match status" value="1"/>
</dbReference>
<dbReference type="RefSeq" id="WP_270453248.1">
    <property type="nucleotide sequence ID" value="NZ_JADPIE010000002.1"/>
</dbReference>
<evidence type="ECO:0000313" key="2">
    <source>
        <dbReference type="Proteomes" id="UP000621436"/>
    </source>
</evidence>
<comment type="caution">
    <text evidence="1">The sequence shown here is derived from an EMBL/GenBank/DDBJ whole genome shotgun (WGS) entry which is preliminary data.</text>
</comment>
<reference evidence="1" key="1">
    <citation type="submission" date="2020-11" db="EMBL/GenBank/DDBJ databases">
        <title>Halonatronomonas betainensis gen. nov., sp. nov. a novel haloalkaliphilic representative of the family Halanaerobiacae capable of betaine degradation.</title>
        <authorList>
            <person name="Boltyanskaya Y."/>
            <person name="Kevbrin V."/>
            <person name="Detkova E."/>
            <person name="Grouzdev D.S."/>
            <person name="Koziaeva V."/>
            <person name="Zhilina T."/>
        </authorList>
    </citation>
    <scope>NUCLEOTIDE SEQUENCE</scope>
    <source>
        <strain evidence="1">Z-7014</strain>
    </source>
</reference>